<dbReference type="EMBL" id="AEJB01000333">
    <property type="protein sequence ID" value="ELP66682.1"/>
    <property type="molecule type" value="Genomic_DNA"/>
</dbReference>
<dbReference type="PROSITE" id="PS51318">
    <property type="entry name" value="TAT"/>
    <property type="match status" value="1"/>
</dbReference>
<reference evidence="2 3" key="1">
    <citation type="journal article" date="2011" name="Plasmid">
        <title>Streptomyces turgidiscabies Car8 contains a modular pathogenicity island that shares virulence genes with other actinobacterial plant pathogens.</title>
        <authorList>
            <person name="Huguet-Tapia J.C."/>
            <person name="Badger J.H."/>
            <person name="Loria R."/>
            <person name="Pettis G.S."/>
        </authorList>
    </citation>
    <scope>NUCLEOTIDE SEQUENCE [LARGE SCALE GENOMIC DNA]</scope>
    <source>
        <strain evidence="2 3">Car8</strain>
    </source>
</reference>
<feature type="chain" id="PRO_5039140666" description="Spore-associated protein A" evidence="1">
    <location>
        <begin position="26"/>
        <end position="148"/>
    </location>
</feature>
<dbReference type="Proteomes" id="UP000010931">
    <property type="component" value="Unassembled WGS sequence"/>
</dbReference>
<gene>
    <name evidence="2" type="ORF">STRTUCAR8_04821</name>
</gene>
<evidence type="ECO:0008006" key="4">
    <source>
        <dbReference type="Google" id="ProtNLM"/>
    </source>
</evidence>
<keyword evidence="3" id="KW-1185">Reference proteome</keyword>
<evidence type="ECO:0000313" key="3">
    <source>
        <dbReference type="Proteomes" id="UP000010931"/>
    </source>
</evidence>
<protein>
    <recommendedName>
        <fullName evidence="4">Spore-associated protein A</fullName>
    </recommendedName>
</protein>
<dbReference type="RefSeq" id="WP_006378208.1">
    <property type="nucleotide sequence ID" value="NZ_AEJB01000333.1"/>
</dbReference>
<sequence length="148" mass="15540">MKLSRRTAATATALAALSLAGTAVATAPASAAAEPGAYNGACGTGYRVQNVLPVKSSQTTDIGMLYVTYSRTDHKHCAVLVRTKPGTRLFMEVTLDTAPTSGAPAKDYGSFKEYAGPVYVDSVTANDPCLQWSGSIDIYYNSEIGYCP</sequence>
<name>L7F5X6_STRT8</name>
<keyword evidence="1" id="KW-0732">Signal</keyword>
<organism evidence="2 3">
    <name type="scientific">Streptomyces turgidiscabies (strain Car8)</name>
    <dbReference type="NCBI Taxonomy" id="698760"/>
    <lineage>
        <taxon>Bacteria</taxon>
        <taxon>Bacillati</taxon>
        <taxon>Actinomycetota</taxon>
        <taxon>Actinomycetes</taxon>
        <taxon>Kitasatosporales</taxon>
        <taxon>Streptomycetaceae</taxon>
        <taxon>Streptomyces</taxon>
    </lineage>
</organism>
<feature type="signal peptide" evidence="1">
    <location>
        <begin position="1"/>
        <end position="25"/>
    </location>
</feature>
<proteinExistence type="predicted"/>
<comment type="caution">
    <text evidence="2">The sequence shown here is derived from an EMBL/GenBank/DDBJ whole genome shotgun (WGS) entry which is preliminary data.</text>
</comment>
<evidence type="ECO:0000256" key="1">
    <source>
        <dbReference type="SAM" id="SignalP"/>
    </source>
</evidence>
<dbReference type="GeneID" id="97406232"/>
<evidence type="ECO:0000313" key="2">
    <source>
        <dbReference type="EMBL" id="ELP66682.1"/>
    </source>
</evidence>
<dbReference type="InterPro" id="IPR006311">
    <property type="entry name" value="TAT_signal"/>
</dbReference>
<dbReference type="AlphaFoldDB" id="L7F5X6"/>
<dbReference type="PATRIC" id="fig|698760.3.peg.4551"/>
<accession>L7F5X6</accession>